<feature type="compositionally biased region" description="Basic and acidic residues" evidence="1">
    <location>
        <begin position="15"/>
        <end position="26"/>
    </location>
</feature>
<dbReference type="EMBL" id="OBKZ01000016">
    <property type="protein sequence ID" value="SOB52297.1"/>
    <property type="molecule type" value="Genomic_DNA"/>
</dbReference>
<dbReference type="Proteomes" id="UP000219564">
    <property type="component" value="Unassembled WGS sequence"/>
</dbReference>
<organism evidence="2 3">
    <name type="scientific">Pseudomonas lundensis</name>
    <dbReference type="NCBI Taxonomy" id="86185"/>
    <lineage>
        <taxon>Bacteria</taxon>
        <taxon>Pseudomonadati</taxon>
        <taxon>Pseudomonadota</taxon>
        <taxon>Gammaproteobacteria</taxon>
        <taxon>Pseudomonadales</taxon>
        <taxon>Pseudomonadaceae</taxon>
        <taxon>Pseudomonas</taxon>
    </lineage>
</organism>
<evidence type="ECO:0000256" key="1">
    <source>
        <dbReference type="SAM" id="MobiDB-lite"/>
    </source>
</evidence>
<comment type="caution">
    <text evidence="2">The sequence shown here is derived from an EMBL/GenBank/DDBJ whole genome shotgun (WGS) entry which is preliminary data.</text>
</comment>
<protein>
    <submittedName>
        <fullName evidence="2">Uncharacterized protein</fullName>
    </submittedName>
</protein>
<evidence type="ECO:0000313" key="2">
    <source>
        <dbReference type="EMBL" id="SOB52297.1"/>
    </source>
</evidence>
<proteinExistence type="predicted"/>
<reference evidence="2 3" key="1">
    <citation type="submission" date="2017-08" db="EMBL/GenBank/DDBJ databases">
        <authorList>
            <person name="Chaillou S."/>
        </authorList>
    </citation>
    <scope>NUCLEOTIDE SEQUENCE [LARGE SCALE GENOMIC DNA]</scope>
    <source>
        <strain evidence="2 3">MFPA15A1205</strain>
    </source>
</reference>
<name>A0AAX2H6X1_9PSED</name>
<dbReference type="AlphaFoldDB" id="A0AAX2H6X1"/>
<evidence type="ECO:0000313" key="3">
    <source>
        <dbReference type="Proteomes" id="UP000219564"/>
    </source>
</evidence>
<feature type="region of interest" description="Disordered" evidence="1">
    <location>
        <begin position="1"/>
        <end position="26"/>
    </location>
</feature>
<accession>A0AAX2H6X1</accession>
<gene>
    <name evidence="2" type="ORF">PLUA15_230040</name>
</gene>
<sequence>MRLMKSTARGASDAEPSHSAESTVRKMLEGNRSSLEGLDELLREHYTINSNQDILNAIKPYLLDKGFTDEQIETARIDLHNLHQQQGWY</sequence>